<dbReference type="GO" id="GO:0051287">
    <property type="term" value="F:NAD binding"/>
    <property type="evidence" value="ECO:0007669"/>
    <property type="project" value="InterPro"/>
</dbReference>
<dbReference type="InterPro" id="IPR008927">
    <property type="entry name" value="6-PGluconate_DH-like_C_sf"/>
</dbReference>
<feature type="binding site" evidence="11">
    <location>
        <position position="88"/>
    </location>
    <ligand>
        <name>NAD(+)</name>
        <dbReference type="ChEBI" id="CHEBI:57540"/>
    </ligand>
</feature>
<dbReference type="Pfam" id="PF00984">
    <property type="entry name" value="UDPG_MGDP_dh"/>
    <property type="match status" value="1"/>
</dbReference>
<name>A0A6N2GUJ4_9BACI</name>
<dbReference type="NCBIfam" id="TIGR03026">
    <property type="entry name" value="NDP-sugDHase"/>
    <property type="match status" value="1"/>
</dbReference>
<dbReference type="Proteomes" id="UP000185604">
    <property type="component" value="Unassembled WGS sequence"/>
</dbReference>
<feature type="binding site" evidence="10">
    <location>
        <position position="259"/>
    </location>
    <ligand>
        <name>substrate</name>
    </ligand>
</feature>
<evidence type="ECO:0000256" key="10">
    <source>
        <dbReference type="PIRSR" id="PIRSR500134-2"/>
    </source>
</evidence>
<dbReference type="GO" id="GO:0000271">
    <property type="term" value="P:polysaccharide biosynthetic process"/>
    <property type="evidence" value="ECO:0007669"/>
    <property type="project" value="InterPro"/>
</dbReference>
<dbReference type="SUPFAM" id="SSF51735">
    <property type="entry name" value="NAD(P)-binding Rossmann-fold domains"/>
    <property type="match status" value="1"/>
</dbReference>
<reference evidence="13 14" key="1">
    <citation type="journal article" date="2016" name="Front. Microbiol.">
        <title>High-Level Heat Resistance of Spores of Bacillus amyloliquefaciens and Bacillus licheniformis Results from the Presence of a spoVA Operon in a Tn1546 Transposon.</title>
        <authorList>
            <person name="Berendsen E.M."/>
            <person name="Koning R.A."/>
            <person name="Boekhorst J."/>
            <person name="de Jong A."/>
            <person name="Kuipers O.P."/>
            <person name="Wells-Bennik M.H."/>
        </authorList>
    </citation>
    <scope>NUCLEOTIDE SEQUENCE [LARGE SCALE GENOMIC DNA]</scope>
    <source>
        <strain evidence="13 14">B4121</strain>
    </source>
</reference>
<evidence type="ECO:0000256" key="7">
    <source>
        <dbReference type="ARBA" id="ARBA00053241"/>
    </source>
</evidence>
<comment type="pathway">
    <text evidence="1">Nucleotide-sugar biosynthesis; UDP-alpha-D-glucuronate biosynthesis; UDP-alpha-D-glucuronate from UDP-alpha-D-glucose: step 1/1.</text>
</comment>
<evidence type="ECO:0000256" key="11">
    <source>
        <dbReference type="PIRSR" id="PIRSR500134-3"/>
    </source>
</evidence>
<comment type="catalytic activity">
    <reaction evidence="6 8">
        <text>UDP-alpha-D-glucose + 2 NAD(+) + H2O = UDP-alpha-D-glucuronate + 2 NADH + 3 H(+)</text>
        <dbReference type="Rhea" id="RHEA:23596"/>
        <dbReference type="ChEBI" id="CHEBI:15377"/>
        <dbReference type="ChEBI" id="CHEBI:15378"/>
        <dbReference type="ChEBI" id="CHEBI:57540"/>
        <dbReference type="ChEBI" id="CHEBI:57945"/>
        <dbReference type="ChEBI" id="CHEBI:58052"/>
        <dbReference type="ChEBI" id="CHEBI:58885"/>
        <dbReference type="EC" id="1.1.1.22"/>
    </reaction>
</comment>
<proteinExistence type="inferred from homology"/>
<keyword evidence="4 8" id="KW-0560">Oxidoreductase</keyword>
<keyword evidence="5 8" id="KW-0520">NAD</keyword>
<comment type="function">
    <text evidence="7">Catalyzes the conversion of UDP-glucose into UDP-glucuronate, one of the precursors of teichuronic acid.</text>
</comment>
<dbReference type="FunFam" id="1.20.5.100:FF:000001">
    <property type="entry name" value="UDP-glucose 6-dehydrogenase"/>
    <property type="match status" value="1"/>
</dbReference>
<feature type="active site" description="Nucleophile" evidence="9">
    <location>
        <position position="262"/>
    </location>
</feature>
<evidence type="ECO:0000256" key="9">
    <source>
        <dbReference type="PIRSR" id="PIRSR500134-1"/>
    </source>
</evidence>
<feature type="binding site" evidence="11">
    <location>
        <position position="329"/>
    </location>
    <ligand>
        <name>NAD(+)</name>
        <dbReference type="ChEBI" id="CHEBI:57540"/>
    </ligand>
</feature>
<dbReference type="EC" id="1.1.1.22" evidence="3 8"/>
<dbReference type="InterPro" id="IPR036220">
    <property type="entry name" value="UDP-Glc/GDP-Man_DH_C_sf"/>
</dbReference>
<dbReference type="UniPathway" id="UPA00038">
    <property type="reaction ID" value="UER00491"/>
</dbReference>
<dbReference type="PIRSF" id="PIRSF500134">
    <property type="entry name" value="UDPglc_DH_bac"/>
    <property type="match status" value="1"/>
</dbReference>
<accession>A0A6N2GUJ4</accession>
<dbReference type="Pfam" id="PF03721">
    <property type="entry name" value="UDPG_MGDP_dh_N"/>
    <property type="match status" value="1"/>
</dbReference>
<evidence type="ECO:0000256" key="2">
    <source>
        <dbReference type="ARBA" id="ARBA00006601"/>
    </source>
</evidence>
<dbReference type="InterPro" id="IPR014027">
    <property type="entry name" value="UDP-Glc/GDP-Man_DH_C"/>
</dbReference>
<comment type="similarity">
    <text evidence="2 8">Belongs to the UDP-glucose/GDP-mannose dehydrogenase family.</text>
</comment>
<evidence type="ECO:0000256" key="6">
    <source>
        <dbReference type="ARBA" id="ARBA00047473"/>
    </source>
</evidence>
<feature type="binding site" evidence="11">
    <location>
        <position position="37"/>
    </location>
    <ligand>
        <name>NAD(+)</name>
        <dbReference type="ChEBI" id="CHEBI:57540"/>
    </ligand>
</feature>
<dbReference type="PIRSF" id="PIRSF000124">
    <property type="entry name" value="UDPglc_GDPman_dh"/>
    <property type="match status" value="1"/>
</dbReference>
<feature type="binding site" evidence="11">
    <location>
        <position position="157"/>
    </location>
    <ligand>
        <name>NAD(+)</name>
        <dbReference type="ChEBI" id="CHEBI:57540"/>
    </ligand>
</feature>
<evidence type="ECO:0000256" key="1">
    <source>
        <dbReference type="ARBA" id="ARBA00004701"/>
    </source>
</evidence>
<organism evidence="13 14">
    <name type="scientific">Bacillus paralicheniformis</name>
    <dbReference type="NCBI Taxonomy" id="1648923"/>
    <lineage>
        <taxon>Bacteria</taxon>
        <taxon>Bacillati</taxon>
        <taxon>Bacillota</taxon>
        <taxon>Bacilli</taxon>
        <taxon>Bacillales</taxon>
        <taxon>Bacillaceae</taxon>
        <taxon>Bacillus</taxon>
    </lineage>
</organism>
<feature type="binding site" evidence="10">
    <location>
        <begin position="251"/>
        <end position="255"/>
    </location>
    <ligand>
        <name>substrate</name>
    </ligand>
</feature>
<dbReference type="GO" id="GO:0006065">
    <property type="term" value="P:UDP-glucuronate biosynthetic process"/>
    <property type="evidence" value="ECO:0007669"/>
    <property type="project" value="UniProtKB-UniPathway"/>
</dbReference>
<evidence type="ECO:0000313" key="13">
    <source>
        <dbReference type="EMBL" id="OLF98847.1"/>
    </source>
</evidence>
<dbReference type="NCBIfam" id="NF047673">
    <property type="entry name" value="TeichurnBiosyTuaD"/>
    <property type="match status" value="1"/>
</dbReference>
<dbReference type="GO" id="GO:0003979">
    <property type="term" value="F:UDP-glucose 6-dehydrogenase activity"/>
    <property type="evidence" value="ECO:0007669"/>
    <property type="project" value="UniProtKB-EC"/>
</dbReference>
<protein>
    <recommendedName>
        <fullName evidence="3 8">UDP-glucose 6-dehydrogenase</fullName>
        <ecNumber evidence="3 8">1.1.1.22</ecNumber>
    </recommendedName>
</protein>
<evidence type="ECO:0000256" key="3">
    <source>
        <dbReference type="ARBA" id="ARBA00012954"/>
    </source>
</evidence>
<dbReference type="InterPro" id="IPR001732">
    <property type="entry name" value="UDP-Glc/GDP-Man_DH_N"/>
</dbReference>
<dbReference type="SUPFAM" id="SSF48179">
    <property type="entry name" value="6-phosphogluconate dehydrogenase C-terminal domain-like"/>
    <property type="match status" value="1"/>
</dbReference>
<feature type="binding site" evidence="10">
    <location>
        <begin position="154"/>
        <end position="157"/>
    </location>
    <ligand>
        <name>substrate</name>
    </ligand>
</feature>
<feature type="binding site" evidence="10">
    <location>
        <position position="322"/>
    </location>
    <ligand>
        <name>substrate</name>
    </ligand>
</feature>
<comment type="caution">
    <text evidence="13">The sequence shown here is derived from an EMBL/GenBank/DDBJ whole genome shotgun (WGS) entry which is preliminary data.</text>
</comment>
<dbReference type="PANTHER" id="PTHR43750:SF3">
    <property type="entry name" value="UDP-GLUCOSE 6-DEHYDROGENASE TUAD"/>
    <property type="match status" value="1"/>
</dbReference>
<dbReference type="EMBL" id="LKPO01000001">
    <property type="protein sequence ID" value="OLF98847.1"/>
    <property type="molecule type" value="Genomic_DNA"/>
</dbReference>
<feature type="binding site" evidence="11">
    <location>
        <position position="265"/>
    </location>
    <ligand>
        <name>NAD(+)</name>
        <dbReference type="ChEBI" id="CHEBI:57540"/>
    </ligand>
</feature>
<sequence length="444" mass="48569">MLKRIAVIGTGYVGLVSGTCFAEVGNSVVCCDIDAEKIRGLSAGVMPIYENGLKELVDKNVNENRLFFSTDIPKAIEEAEIIYIAVGTPMSETGEADLTFVKSVAEMIGKHLNGYKVVVNKSTVPVGTGKLVQAIIERNSKGEFPFDVVSNPEFLREGTAIYDTMNMERAVIGATSEKAAAIIEELHKPFQTKIVKSNLESAEMIKYAANAFLATKISFINDIANICERVGADVSKVSEGVGLDSRIGNKFLNAGIGFGGSCFPKDTMALLHIAKSVGYPFKMIEAVIETNQKQRAHIVQKLLDVFGDLNGMTISVLGLAFKPNTNDMRSAPSLDVIPMLRGLGAHIKAYDPIAIPEAERLLGDQAIYSNDLYDTVKDTDACLILTDWPQVKEMDFKKLKTYLNRPVLIDGRNLFKLEDMRREGFIYHSIGRPGVQGEKSLTKV</sequence>
<dbReference type="Gene3D" id="3.40.50.720">
    <property type="entry name" value="NAD(P)-binding Rossmann-like Domain"/>
    <property type="match status" value="2"/>
</dbReference>
<dbReference type="SMART" id="SM00984">
    <property type="entry name" value="UDPG_MGDP_dh_C"/>
    <property type="match status" value="1"/>
</dbReference>
<dbReference type="SUPFAM" id="SSF52413">
    <property type="entry name" value="UDP-glucose/GDP-mannose dehydrogenase C-terminal domain"/>
    <property type="match status" value="1"/>
</dbReference>
<dbReference type="InterPro" id="IPR028357">
    <property type="entry name" value="UDPglc_DH_bac"/>
</dbReference>
<feature type="domain" description="UDP-glucose/GDP-mannose dehydrogenase C-terminal" evidence="12">
    <location>
        <begin position="315"/>
        <end position="417"/>
    </location>
</feature>
<evidence type="ECO:0000256" key="5">
    <source>
        <dbReference type="ARBA" id="ARBA00023027"/>
    </source>
</evidence>
<dbReference type="Gene3D" id="1.20.5.100">
    <property type="entry name" value="Cytochrome c1, transmembrane anchor, C-terminal"/>
    <property type="match status" value="1"/>
</dbReference>
<feature type="binding site" evidence="10">
    <location>
        <position position="206"/>
    </location>
    <ligand>
        <name>substrate</name>
    </ligand>
</feature>
<gene>
    <name evidence="13" type="ORF">B4121_0374</name>
</gene>
<dbReference type="InterPro" id="IPR014026">
    <property type="entry name" value="UDP-Glc/GDP-Man_DH_dimer"/>
</dbReference>
<dbReference type="Pfam" id="PF03720">
    <property type="entry name" value="UDPG_MGDP_dh_C"/>
    <property type="match status" value="1"/>
</dbReference>
<evidence type="ECO:0000256" key="8">
    <source>
        <dbReference type="PIRNR" id="PIRNR000124"/>
    </source>
</evidence>
<dbReference type="InterPro" id="IPR036291">
    <property type="entry name" value="NAD(P)-bd_dom_sf"/>
</dbReference>
<evidence type="ECO:0000259" key="12">
    <source>
        <dbReference type="SMART" id="SM00984"/>
    </source>
</evidence>
<feature type="binding site" evidence="11">
    <location>
        <position position="123"/>
    </location>
    <ligand>
        <name>NAD(+)</name>
        <dbReference type="ChEBI" id="CHEBI:57540"/>
    </ligand>
</feature>
<evidence type="ECO:0000313" key="14">
    <source>
        <dbReference type="Proteomes" id="UP000185604"/>
    </source>
</evidence>
<dbReference type="AlphaFoldDB" id="A0A6N2GUJ4"/>
<dbReference type="PANTHER" id="PTHR43750">
    <property type="entry name" value="UDP-GLUCOSE 6-DEHYDROGENASE TUAD"/>
    <property type="match status" value="1"/>
</dbReference>
<evidence type="ECO:0000256" key="4">
    <source>
        <dbReference type="ARBA" id="ARBA00023002"/>
    </source>
</evidence>
<dbReference type="InterPro" id="IPR017476">
    <property type="entry name" value="UDP-Glc/GDP-Man"/>
</dbReference>
<feature type="binding site" evidence="11">
    <location>
        <position position="32"/>
    </location>
    <ligand>
        <name>NAD(+)</name>
        <dbReference type="ChEBI" id="CHEBI:57540"/>
    </ligand>
</feature>